<dbReference type="AlphaFoldDB" id="A0A545TDA2"/>
<name>A0A545TDA2_9GAMM</name>
<dbReference type="PANTHER" id="PTHR43420">
    <property type="entry name" value="ACETYLTRANSFERASE"/>
    <property type="match status" value="1"/>
</dbReference>
<dbReference type="PANTHER" id="PTHR43420:SF44">
    <property type="entry name" value="ACETYLTRANSFERASE YPEA"/>
    <property type="match status" value="1"/>
</dbReference>
<dbReference type="CDD" id="cd04301">
    <property type="entry name" value="NAT_SF"/>
    <property type="match status" value="1"/>
</dbReference>
<dbReference type="SUPFAM" id="SSF55729">
    <property type="entry name" value="Acyl-CoA N-acyltransferases (Nat)"/>
    <property type="match status" value="1"/>
</dbReference>
<reference evidence="4 5" key="1">
    <citation type="submission" date="2019-06" db="EMBL/GenBank/DDBJ databases">
        <title>Draft genome of Aliikangiella marina GYP-15.</title>
        <authorList>
            <person name="Wang G."/>
        </authorList>
    </citation>
    <scope>NUCLEOTIDE SEQUENCE [LARGE SCALE GENOMIC DNA]</scope>
    <source>
        <strain evidence="4 5">GYP-15</strain>
    </source>
</reference>
<dbReference type="EMBL" id="VIKR01000002">
    <property type="protein sequence ID" value="TQV75198.1"/>
    <property type="molecule type" value="Genomic_DNA"/>
</dbReference>
<dbReference type="OrthoDB" id="9799601at2"/>
<sequence>MQLQCISIDYEDEQHAKDLVNLLDDYAKDPMGGGQALAQDVKSKLPHALANRGNAISVIAYADGHPAGLANCFEEFSTFQCKPIMNIHDLVVSVDYRGKGIAKKLLQKVEQIASNRGCCKLTLEVLDGNLVAKNAYFSFGFEGYQLDPQFGHAIFLEKPLN</sequence>
<evidence type="ECO:0000259" key="3">
    <source>
        <dbReference type="PROSITE" id="PS51186"/>
    </source>
</evidence>
<dbReference type="InterPro" id="IPR000182">
    <property type="entry name" value="GNAT_dom"/>
</dbReference>
<dbReference type="Gene3D" id="3.40.630.30">
    <property type="match status" value="1"/>
</dbReference>
<keyword evidence="1 4" id="KW-0808">Transferase</keyword>
<dbReference type="Proteomes" id="UP000317839">
    <property type="component" value="Unassembled WGS sequence"/>
</dbReference>
<dbReference type="GO" id="GO:0016747">
    <property type="term" value="F:acyltransferase activity, transferring groups other than amino-acyl groups"/>
    <property type="evidence" value="ECO:0007669"/>
    <property type="project" value="InterPro"/>
</dbReference>
<evidence type="ECO:0000256" key="1">
    <source>
        <dbReference type="ARBA" id="ARBA00022679"/>
    </source>
</evidence>
<comment type="caution">
    <text evidence="4">The sequence shown here is derived from an EMBL/GenBank/DDBJ whole genome shotgun (WGS) entry which is preliminary data.</text>
</comment>
<keyword evidence="2" id="KW-0012">Acyltransferase</keyword>
<evidence type="ECO:0000313" key="4">
    <source>
        <dbReference type="EMBL" id="TQV75198.1"/>
    </source>
</evidence>
<proteinExistence type="predicted"/>
<organism evidence="4 5">
    <name type="scientific">Aliikangiella marina</name>
    <dbReference type="NCBI Taxonomy" id="1712262"/>
    <lineage>
        <taxon>Bacteria</taxon>
        <taxon>Pseudomonadati</taxon>
        <taxon>Pseudomonadota</taxon>
        <taxon>Gammaproteobacteria</taxon>
        <taxon>Oceanospirillales</taxon>
        <taxon>Pleioneaceae</taxon>
        <taxon>Aliikangiella</taxon>
    </lineage>
</organism>
<dbReference type="RefSeq" id="WP_142941814.1">
    <property type="nucleotide sequence ID" value="NZ_VIKR01000002.1"/>
</dbReference>
<accession>A0A545TDA2</accession>
<dbReference type="PROSITE" id="PS51186">
    <property type="entry name" value="GNAT"/>
    <property type="match status" value="1"/>
</dbReference>
<gene>
    <name evidence="4" type="ORF">FLL45_09675</name>
</gene>
<feature type="domain" description="N-acetyltransferase" evidence="3">
    <location>
        <begin position="6"/>
        <end position="161"/>
    </location>
</feature>
<dbReference type="Pfam" id="PF00583">
    <property type="entry name" value="Acetyltransf_1"/>
    <property type="match status" value="1"/>
</dbReference>
<evidence type="ECO:0000256" key="2">
    <source>
        <dbReference type="ARBA" id="ARBA00023315"/>
    </source>
</evidence>
<protein>
    <submittedName>
        <fullName evidence="4">GNAT family N-acetyltransferase</fullName>
    </submittedName>
</protein>
<dbReference type="InterPro" id="IPR016181">
    <property type="entry name" value="Acyl_CoA_acyltransferase"/>
</dbReference>
<dbReference type="InterPro" id="IPR050680">
    <property type="entry name" value="YpeA/RimI_acetyltransf"/>
</dbReference>
<evidence type="ECO:0000313" key="5">
    <source>
        <dbReference type="Proteomes" id="UP000317839"/>
    </source>
</evidence>
<keyword evidence="5" id="KW-1185">Reference proteome</keyword>